<dbReference type="Proteomes" id="UP000518266">
    <property type="component" value="Unassembled WGS sequence"/>
</dbReference>
<gene>
    <name evidence="1" type="ORF">F7725_021449</name>
</gene>
<evidence type="ECO:0000313" key="1">
    <source>
        <dbReference type="EMBL" id="KAF3859050.1"/>
    </source>
</evidence>
<evidence type="ECO:0000313" key="2">
    <source>
        <dbReference type="Proteomes" id="UP000518266"/>
    </source>
</evidence>
<accession>A0A7J5ZBU4</accession>
<reference evidence="1 2" key="1">
    <citation type="submission" date="2020-03" db="EMBL/GenBank/DDBJ databases">
        <title>Dissostichus mawsoni Genome sequencing and assembly.</title>
        <authorList>
            <person name="Park H."/>
        </authorList>
    </citation>
    <scope>NUCLEOTIDE SEQUENCE [LARGE SCALE GENOMIC DNA]</scope>
    <source>
        <strain evidence="1">DM0001</strain>
        <tissue evidence="1">Muscle</tissue>
    </source>
</reference>
<organism evidence="1 2">
    <name type="scientific">Dissostichus mawsoni</name>
    <name type="common">Antarctic cod</name>
    <dbReference type="NCBI Taxonomy" id="36200"/>
    <lineage>
        <taxon>Eukaryota</taxon>
        <taxon>Metazoa</taxon>
        <taxon>Chordata</taxon>
        <taxon>Craniata</taxon>
        <taxon>Vertebrata</taxon>
        <taxon>Euteleostomi</taxon>
        <taxon>Actinopterygii</taxon>
        <taxon>Neopterygii</taxon>
        <taxon>Teleostei</taxon>
        <taxon>Neoteleostei</taxon>
        <taxon>Acanthomorphata</taxon>
        <taxon>Eupercaria</taxon>
        <taxon>Perciformes</taxon>
        <taxon>Notothenioidei</taxon>
        <taxon>Nototheniidae</taxon>
        <taxon>Dissostichus</taxon>
    </lineage>
</organism>
<proteinExistence type="predicted"/>
<dbReference type="AlphaFoldDB" id="A0A7J5ZBU4"/>
<comment type="caution">
    <text evidence="1">The sequence shown here is derived from an EMBL/GenBank/DDBJ whole genome shotgun (WGS) entry which is preliminary data.</text>
</comment>
<dbReference type="EMBL" id="JAAKFY010000003">
    <property type="protein sequence ID" value="KAF3859050.1"/>
    <property type="molecule type" value="Genomic_DNA"/>
</dbReference>
<keyword evidence="2" id="KW-1185">Reference proteome</keyword>
<dbReference type="OrthoDB" id="7687839at2759"/>
<protein>
    <submittedName>
        <fullName evidence="1">Uncharacterized protein</fullName>
    </submittedName>
</protein>
<name>A0A7J5ZBU4_DISMA</name>
<sequence>MGTLLKAKVMEQAKNLSKTPHLDYLIQCAEENPDEDEEVPGALLLLLRLGQRHGLTATAGLPSATATKSK</sequence>